<sequence>MKPQRTILPGKRRSNNVICSTFNEPGKPFYNGGIVEIVDFFWDFERYAKLKRWNDNMKRNRIVLYVSKSQRPWMRKKIKSCDTWYSLKEALIKGVVEVEKKINKVWSIKQRNNESILMYTYHYETLVAPVEVMCPVIYEEAKDLALSAEVEGDDESIDEWESSDKLDHTGTKIKQMNIKRKNIPEVEIEDANKILDCYQKSAEMENVSIMNDLDRRDRDESGVKDDYVLDGGYNMINDVMNVYFGDDENHKGGVKKKCCNKPDNDENCTVEMDNCWWDDLEFEDGIGLESNEQSAFIDYQKPAEMDSAAEMDRFGNCHHDSIGAEMDNKLAANFKKVVDVTWKHKVDNSVGILLFWMNLMSVILNSYLRQVDGQLNKADEYVKVVEGGTRTIDIDDVQREQKAVGNEVSKGDFDHKIPVHEKLSESENYVEDDEFLQSNSKDNSVMKHQMHKQRTIVKSGLIFVGEIMWNIVMFMIMLGIMMGLNVDSYASLDCDQRVGVGNHNSVGNINYGGYIINDEDFEKNYEPNRGDIDFEDEVHGDLAPFVVIAKTPVSISLGLDTITGYPIMTG</sequence>
<gene>
    <name evidence="2" type="ORF">C2G38_2175018</name>
</gene>
<evidence type="ECO:0000313" key="2">
    <source>
        <dbReference type="EMBL" id="RIB21995.1"/>
    </source>
</evidence>
<keyword evidence="3" id="KW-1185">Reference proteome</keyword>
<organism evidence="2 3">
    <name type="scientific">Gigaspora rosea</name>
    <dbReference type="NCBI Taxonomy" id="44941"/>
    <lineage>
        <taxon>Eukaryota</taxon>
        <taxon>Fungi</taxon>
        <taxon>Fungi incertae sedis</taxon>
        <taxon>Mucoromycota</taxon>
        <taxon>Glomeromycotina</taxon>
        <taxon>Glomeromycetes</taxon>
        <taxon>Diversisporales</taxon>
        <taxon>Gigasporaceae</taxon>
        <taxon>Gigaspora</taxon>
    </lineage>
</organism>
<feature type="transmembrane region" description="Helical" evidence="1">
    <location>
        <begin position="460"/>
        <end position="484"/>
    </location>
</feature>
<protein>
    <submittedName>
        <fullName evidence="2">Uncharacterized protein</fullName>
    </submittedName>
</protein>
<reference evidence="2 3" key="1">
    <citation type="submission" date="2018-06" db="EMBL/GenBank/DDBJ databases">
        <title>Comparative genomics reveals the genomic features of Rhizophagus irregularis, R. cerebriforme, R. diaphanum and Gigaspora rosea, and their symbiotic lifestyle signature.</title>
        <authorList>
            <person name="Morin E."/>
            <person name="San Clemente H."/>
            <person name="Chen E.C.H."/>
            <person name="De La Providencia I."/>
            <person name="Hainaut M."/>
            <person name="Kuo A."/>
            <person name="Kohler A."/>
            <person name="Murat C."/>
            <person name="Tang N."/>
            <person name="Roy S."/>
            <person name="Loubradou J."/>
            <person name="Henrissat B."/>
            <person name="Grigoriev I.V."/>
            <person name="Corradi N."/>
            <person name="Roux C."/>
            <person name="Martin F.M."/>
        </authorList>
    </citation>
    <scope>NUCLEOTIDE SEQUENCE [LARGE SCALE GENOMIC DNA]</scope>
    <source>
        <strain evidence="2 3">DAOM 194757</strain>
    </source>
</reference>
<proteinExistence type="predicted"/>
<keyword evidence="1" id="KW-0472">Membrane</keyword>
<feature type="transmembrane region" description="Helical" evidence="1">
    <location>
        <begin position="350"/>
        <end position="368"/>
    </location>
</feature>
<accession>A0A397VHP0</accession>
<evidence type="ECO:0000313" key="3">
    <source>
        <dbReference type="Proteomes" id="UP000266673"/>
    </source>
</evidence>
<dbReference type="EMBL" id="QKWP01000329">
    <property type="protein sequence ID" value="RIB21995.1"/>
    <property type="molecule type" value="Genomic_DNA"/>
</dbReference>
<name>A0A397VHP0_9GLOM</name>
<keyword evidence="1" id="KW-1133">Transmembrane helix</keyword>
<keyword evidence="1" id="KW-0812">Transmembrane</keyword>
<dbReference type="OrthoDB" id="2442133at2759"/>
<evidence type="ECO:0000256" key="1">
    <source>
        <dbReference type="SAM" id="Phobius"/>
    </source>
</evidence>
<dbReference type="AlphaFoldDB" id="A0A397VHP0"/>
<dbReference type="Proteomes" id="UP000266673">
    <property type="component" value="Unassembled WGS sequence"/>
</dbReference>
<comment type="caution">
    <text evidence="2">The sequence shown here is derived from an EMBL/GenBank/DDBJ whole genome shotgun (WGS) entry which is preliminary data.</text>
</comment>